<comment type="cofactor">
    <cofactor evidence="1">
        <name>a divalent metal cation</name>
        <dbReference type="ChEBI" id="CHEBI:60240"/>
    </cofactor>
</comment>
<dbReference type="InParanoid" id="A0A409Y235"/>
<dbReference type="GO" id="GO:0043565">
    <property type="term" value="F:sequence-specific DNA binding"/>
    <property type="evidence" value="ECO:0007669"/>
    <property type="project" value="InterPro"/>
</dbReference>
<dbReference type="InterPro" id="IPR045249">
    <property type="entry name" value="HARBI1-like"/>
</dbReference>
<comment type="subcellular location">
    <subcellularLocation>
        <location evidence="2">Nucleus</location>
    </subcellularLocation>
</comment>
<evidence type="ECO:0000256" key="1">
    <source>
        <dbReference type="ARBA" id="ARBA00001968"/>
    </source>
</evidence>
<protein>
    <submittedName>
        <fullName evidence="11">Uncharacterized protein</fullName>
    </submittedName>
</protein>
<dbReference type="STRING" id="231916.A0A409Y235"/>
<keyword evidence="6" id="KW-0378">Hydrolase</keyword>
<name>A0A409Y235_9AGAR</name>
<dbReference type="GO" id="GO:0016787">
    <property type="term" value="F:hydrolase activity"/>
    <property type="evidence" value="ECO:0007669"/>
    <property type="project" value="UniProtKB-KW"/>
</dbReference>
<comment type="caution">
    <text evidence="11">The sequence shown here is derived from an EMBL/GenBank/DDBJ whole genome shotgun (WGS) entry which is preliminary data.</text>
</comment>
<dbReference type="InterPro" id="IPR058353">
    <property type="entry name" value="DUF8040"/>
</dbReference>
<evidence type="ECO:0000256" key="8">
    <source>
        <dbReference type="SAM" id="Phobius"/>
    </source>
</evidence>
<evidence type="ECO:0000313" key="12">
    <source>
        <dbReference type="Proteomes" id="UP000284706"/>
    </source>
</evidence>
<dbReference type="SUPFAM" id="SSF48295">
    <property type="entry name" value="TrpR-like"/>
    <property type="match status" value="1"/>
</dbReference>
<reference evidence="11 12" key="1">
    <citation type="journal article" date="2018" name="Evol. Lett.">
        <title>Horizontal gene cluster transfer increased hallucinogenic mushroom diversity.</title>
        <authorList>
            <person name="Reynolds H.T."/>
            <person name="Vijayakumar V."/>
            <person name="Gluck-Thaler E."/>
            <person name="Korotkin H.B."/>
            <person name="Matheny P.B."/>
            <person name="Slot J.C."/>
        </authorList>
    </citation>
    <scope>NUCLEOTIDE SEQUENCE [LARGE SCALE GENOMIC DNA]</scope>
    <source>
        <strain evidence="11 12">SRW20</strain>
    </source>
</reference>
<dbReference type="InterPro" id="IPR010921">
    <property type="entry name" value="Trp_repressor/repl_initiator"/>
</dbReference>
<dbReference type="PANTHER" id="PTHR22930:SF228">
    <property type="entry name" value="PROTEIN ALP1-LIKE"/>
    <property type="match status" value="1"/>
</dbReference>
<gene>
    <name evidence="11" type="ORF">CVT26_006436</name>
</gene>
<proteinExistence type="inferred from homology"/>
<dbReference type="Pfam" id="PF26138">
    <property type="entry name" value="DUF8040"/>
    <property type="match status" value="1"/>
</dbReference>
<dbReference type="InterPro" id="IPR027806">
    <property type="entry name" value="HARBI1_dom"/>
</dbReference>
<evidence type="ECO:0000256" key="3">
    <source>
        <dbReference type="ARBA" id="ARBA00006958"/>
    </source>
</evidence>
<dbReference type="GO" id="GO:0046872">
    <property type="term" value="F:metal ion binding"/>
    <property type="evidence" value="ECO:0007669"/>
    <property type="project" value="UniProtKB-KW"/>
</dbReference>
<dbReference type="OrthoDB" id="2430314at2759"/>
<evidence type="ECO:0000256" key="4">
    <source>
        <dbReference type="ARBA" id="ARBA00022722"/>
    </source>
</evidence>
<evidence type="ECO:0000259" key="10">
    <source>
        <dbReference type="Pfam" id="PF26138"/>
    </source>
</evidence>
<feature type="domain" description="DDE Tnp4" evidence="9">
    <location>
        <begin position="177"/>
        <end position="336"/>
    </location>
</feature>
<evidence type="ECO:0000256" key="2">
    <source>
        <dbReference type="ARBA" id="ARBA00004123"/>
    </source>
</evidence>
<dbReference type="GO" id="GO:0005634">
    <property type="term" value="C:nucleus"/>
    <property type="evidence" value="ECO:0007669"/>
    <property type="project" value="UniProtKB-SubCell"/>
</dbReference>
<evidence type="ECO:0000256" key="5">
    <source>
        <dbReference type="ARBA" id="ARBA00022723"/>
    </source>
</evidence>
<keyword evidence="8" id="KW-0812">Transmembrane</keyword>
<evidence type="ECO:0000313" key="11">
    <source>
        <dbReference type="EMBL" id="PPQ97011.1"/>
    </source>
</evidence>
<keyword evidence="12" id="KW-1185">Reference proteome</keyword>
<keyword evidence="8" id="KW-0472">Membrane</keyword>
<dbReference type="Pfam" id="PF13359">
    <property type="entry name" value="DDE_Tnp_4"/>
    <property type="match status" value="1"/>
</dbReference>
<dbReference type="AlphaFoldDB" id="A0A409Y235"/>
<keyword evidence="5" id="KW-0479">Metal-binding</keyword>
<sequence length="412" mass="46801">MPPPDTETRRRQLLLAAAYMMQAMGIATVLYASPHYWTQDYHTSSLTGLQWVEELINGHPDRIRTELGVRLHVFLFLTEELRTLCGLKDSRNVTLKEQVAIFLYMAVTGLSVRHVGERFQRSNETVSKYFRKILDSICSGPFYRKYVRLPRLDDPVPAYIAQQPKFSPWFDHAIGAMDGTHINCCPTASDRHAARNRKGGVSQNCLACVSFSMRFVYFISGWEGSAADATMFAHSRLTDLTITQGKFYLADAGFGVCDTLLVPYRGVRYHLAEWGRADTRPANAEELFNLRHASARNIVERIFGVVKRRWAILIRPSEFSMEIQAKIPPGLAALHNFIMDHDPGDIEEYLEDNGDDLDPNPGQPVQNEFGNLAAGAVAQSEKDRATAFRDDLAQMMWNDYQNELLMRRVQNM</sequence>
<keyword evidence="7" id="KW-0539">Nucleus</keyword>
<accession>A0A409Y235</accession>
<dbReference type="EMBL" id="NHYE01001300">
    <property type="protein sequence ID" value="PPQ97011.1"/>
    <property type="molecule type" value="Genomic_DNA"/>
</dbReference>
<evidence type="ECO:0000259" key="9">
    <source>
        <dbReference type="Pfam" id="PF13359"/>
    </source>
</evidence>
<feature type="domain" description="DUF8040" evidence="10">
    <location>
        <begin position="43"/>
        <end position="139"/>
    </location>
</feature>
<dbReference type="GO" id="GO:0004518">
    <property type="term" value="F:nuclease activity"/>
    <property type="evidence" value="ECO:0007669"/>
    <property type="project" value="UniProtKB-KW"/>
</dbReference>
<keyword evidence="8" id="KW-1133">Transmembrane helix</keyword>
<evidence type="ECO:0000256" key="6">
    <source>
        <dbReference type="ARBA" id="ARBA00022801"/>
    </source>
</evidence>
<keyword evidence="4" id="KW-0540">Nuclease</keyword>
<feature type="transmembrane region" description="Helical" evidence="8">
    <location>
        <begin position="12"/>
        <end position="32"/>
    </location>
</feature>
<evidence type="ECO:0000256" key="7">
    <source>
        <dbReference type="ARBA" id="ARBA00023242"/>
    </source>
</evidence>
<dbReference type="PANTHER" id="PTHR22930">
    <property type="match status" value="1"/>
</dbReference>
<organism evidence="11 12">
    <name type="scientific">Gymnopilus dilepis</name>
    <dbReference type="NCBI Taxonomy" id="231916"/>
    <lineage>
        <taxon>Eukaryota</taxon>
        <taxon>Fungi</taxon>
        <taxon>Dikarya</taxon>
        <taxon>Basidiomycota</taxon>
        <taxon>Agaricomycotina</taxon>
        <taxon>Agaricomycetes</taxon>
        <taxon>Agaricomycetidae</taxon>
        <taxon>Agaricales</taxon>
        <taxon>Agaricineae</taxon>
        <taxon>Hymenogastraceae</taxon>
        <taxon>Gymnopilus</taxon>
    </lineage>
</organism>
<comment type="similarity">
    <text evidence="3">Belongs to the HARBI1 family.</text>
</comment>
<dbReference type="Proteomes" id="UP000284706">
    <property type="component" value="Unassembled WGS sequence"/>
</dbReference>